<protein>
    <submittedName>
        <fullName evidence="9">GTPase Era involved in 16S rRNA processing</fullName>
    </submittedName>
</protein>
<gene>
    <name evidence="9" type="ORF">J2Z20_000698</name>
</gene>
<feature type="compositionally biased region" description="Low complexity" evidence="7">
    <location>
        <begin position="562"/>
        <end position="576"/>
    </location>
</feature>
<feature type="coiled-coil region" evidence="6">
    <location>
        <begin position="287"/>
        <end position="341"/>
    </location>
</feature>
<reference evidence="9 10" key="1">
    <citation type="submission" date="2021-03" db="EMBL/GenBank/DDBJ databases">
        <title>Genomic Encyclopedia of Type Strains, Phase IV (KMG-IV): sequencing the most valuable type-strain genomes for metagenomic binning, comparative biology and taxonomic classification.</title>
        <authorList>
            <person name="Goeker M."/>
        </authorList>
    </citation>
    <scope>NUCLEOTIDE SEQUENCE [LARGE SCALE GENOMIC DNA]</scope>
    <source>
        <strain evidence="9 10">DSM 23491</strain>
    </source>
</reference>
<dbReference type="Pfam" id="PF00350">
    <property type="entry name" value="Dynamin_N"/>
    <property type="match status" value="2"/>
</dbReference>
<sequence>MQTVTTNASTSIDTILHRLEQQFIHFGDLSSAEKMRDLLHKQLSGELTIAFCGHFSAGKSSLINQLCVKKVLPSSPVPTSANVVAIRNGSPRAMITAAIKNEDGSSSSHTHRIEVSLDELEQYCRNGNNYTYIEVWDELPFLGGNGVLLDTPGVDSTDAAHGMATNSALHLADAVFYVMDYNHVQSETNLAFAKQLSEWGKPIYMIVNQIDKHREQELSFALYKEEVERSFEAWQVRPAGIIYVSVKQPEHAFNEWYKMKKLIAGLLAKRTELVNHSLYCSAYYTVQEHLKQYEENLQDELERLLEQMGGEEGAVRLKQQLDSIQQEFERLDRLIETERQRFQSSLDRLLENAHIMPAELRDAAHQYLESAQANFKVGFLFAGSKTEEEKRRRLNLFEQKLKEQVNAQMDIHVRNLLVKWGKELEIWGDEDENRLDEELPVMDIELITSLVNPNAVISNTYTLNYTAELRAAIMARYRRAALALADGLLAAFAPRVTAARQHLAAQQASLHAQQTAATRYAALKREAAERAASLQAGLTARPTLTPGILPQVSDEEPPPQPVASEAAAPAPAPAAASRQRTALSPLAASGRRQRLYVAAARLERAAGLLAPYPAMTAVVRGLRSRAAELAGGRFTVALFGAFSAGKSSFANALLGANVLPVSPHPTTAAINRIMAPEGEYAHGSASVKMKSREALFEDIAYSFSILELGDFKEGSWLQSVKELRPEKIHPAGRAHYSFLKAAADGWEQAESLLGESFVVDIQAYRSFVAEENKSCFVKQIDLYYSCDLTEQGIVLVDTPGADSIHARHTGVTFSYMKNADAIVFVTYYNHAFSQADRSFLMQLGRVKGSFALDKMFFIVNAADLASSKEELADVTEHVRTNLALSGIHSPQIFPLSSIGALDAKLANDEDKLKESGLYTFEERFASFAEEDLAGLAASAAAKDVLLARHRVDEWIRTAQQGQLEKEAQLQKLQSDELKAAELIAQLKNTDLSRTIDRELSELLFHVRQRLRFQMGDLVQDSFHPSILREDAGDLKKIFIASGRELIRKLSIELRQELLATTLRMERSTDRKLSECFTECADKIAELSESLMVSQPESYDWTTPELNEVHLPSPVDFKTLWPLFKNAKAFFEGDGKKRLREALEGPLNEAVERAVHDVKQPLLTFYIEGSRKRLMRLGDQALEQLNESIQGIRSSLQMSERTEEWVHLSEELAQMEVEITA</sequence>
<dbReference type="InterPro" id="IPR045063">
    <property type="entry name" value="Dynamin_N"/>
</dbReference>
<comment type="caution">
    <text evidence="9">The sequence shown here is derived from an EMBL/GenBank/DDBJ whole genome shotgun (WGS) entry which is preliminary data.</text>
</comment>
<dbReference type="InterPro" id="IPR027094">
    <property type="entry name" value="Mitofusin_fam"/>
</dbReference>
<dbReference type="CDD" id="cd09912">
    <property type="entry name" value="DLP_2"/>
    <property type="match status" value="2"/>
</dbReference>
<keyword evidence="10" id="KW-1185">Reference proteome</keyword>
<dbReference type="PANTHER" id="PTHR10465:SF0">
    <property type="entry name" value="SARCALUMENIN"/>
    <property type="match status" value="1"/>
</dbReference>
<dbReference type="Gene3D" id="3.40.50.300">
    <property type="entry name" value="P-loop containing nucleotide triphosphate hydrolases"/>
    <property type="match status" value="2"/>
</dbReference>
<evidence type="ECO:0000256" key="7">
    <source>
        <dbReference type="SAM" id="MobiDB-lite"/>
    </source>
</evidence>
<organism evidence="9 10">
    <name type="scientific">Paenibacillus sediminis</name>
    <dbReference type="NCBI Taxonomy" id="664909"/>
    <lineage>
        <taxon>Bacteria</taxon>
        <taxon>Bacillati</taxon>
        <taxon>Bacillota</taxon>
        <taxon>Bacilli</taxon>
        <taxon>Bacillales</taxon>
        <taxon>Paenibacillaceae</taxon>
        <taxon>Paenibacillus</taxon>
    </lineage>
</organism>
<dbReference type="Proteomes" id="UP001519273">
    <property type="component" value="Unassembled WGS sequence"/>
</dbReference>
<keyword evidence="6" id="KW-0175">Coiled coil</keyword>
<proteinExistence type="predicted"/>
<comment type="subcellular location">
    <subcellularLocation>
        <location evidence="1">Membrane</location>
    </subcellularLocation>
</comment>
<evidence type="ECO:0000256" key="2">
    <source>
        <dbReference type="ARBA" id="ARBA00022741"/>
    </source>
</evidence>
<evidence type="ECO:0000256" key="1">
    <source>
        <dbReference type="ARBA" id="ARBA00004370"/>
    </source>
</evidence>
<feature type="region of interest" description="Disordered" evidence="7">
    <location>
        <begin position="543"/>
        <end position="584"/>
    </location>
</feature>
<feature type="domain" description="Dynamin N-terminal" evidence="8">
    <location>
        <begin position="636"/>
        <end position="861"/>
    </location>
</feature>
<dbReference type="InterPro" id="IPR027417">
    <property type="entry name" value="P-loop_NTPase"/>
</dbReference>
<evidence type="ECO:0000256" key="5">
    <source>
        <dbReference type="ARBA" id="ARBA00023136"/>
    </source>
</evidence>
<keyword evidence="5" id="KW-0472">Membrane</keyword>
<dbReference type="SUPFAM" id="SSF52540">
    <property type="entry name" value="P-loop containing nucleoside triphosphate hydrolases"/>
    <property type="match status" value="2"/>
</dbReference>
<evidence type="ECO:0000259" key="8">
    <source>
        <dbReference type="Pfam" id="PF00350"/>
    </source>
</evidence>
<evidence type="ECO:0000313" key="9">
    <source>
        <dbReference type="EMBL" id="MBP1935837.1"/>
    </source>
</evidence>
<evidence type="ECO:0000313" key="10">
    <source>
        <dbReference type="Proteomes" id="UP001519273"/>
    </source>
</evidence>
<evidence type="ECO:0000256" key="6">
    <source>
        <dbReference type="SAM" id="Coils"/>
    </source>
</evidence>
<feature type="domain" description="Dynamin N-terminal" evidence="8">
    <location>
        <begin position="49"/>
        <end position="209"/>
    </location>
</feature>
<evidence type="ECO:0000256" key="3">
    <source>
        <dbReference type="ARBA" id="ARBA00022801"/>
    </source>
</evidence>
<dbReference type="EMBL" id="JAGGKP010000001">
    <property type="protein sequence ID" value="MBP1935837.1"/>
    <property type="molecule type" value="Genomic_DNA"/>
</dbReference>
<accession>A0ABS4GZY1</accession>
<dbReference type="PANTHER" id="PTHR10465">
    <property type="entry name" value="TRANSMEMBRANE GTPASE FZO1"/>
    <property type="match status" value="1"/>
</dbReference>
<evidence type="ECO:0000256" key="4">
    <source>
        <dbReference type="ARBA" id="ARBA00023134"/>
    </source>
</evidence>
<keyword evidence="2" id="KW-0547">Nucleotide-binding</keyword>
<keyword evidence="3" id="KW-0378">Hydrolase</keyword>
<name>A0ABS4GZY1_9BACL</name>
<keyword evidence="4" id="KW-0342">GTP-binding</keyword>